<organism evidence="1">
    <name type="scientific">marine sediment metagenome</name>
    <dbReference type="NCBI Taxonomy" id="412755"/>
    <lineage>
        <taxon>unclassified sequences</taxon>
        <taxon>metagenomes</taxon>
        <taxon>ecological metagenomes</taxon>
    </lineage>
</organism>
<reference evidence="1" key="1">
    <citation type="journal article" date="2015" name="Nature">
        <title>Complex archaea that bridge the gap between prokaryotes and eukaryotes.</title>
        <authorList>
            <person name="Spang A."/>
            <person name="Saw J.H."/>
            <person name="Jorgensen S.L."/>
            <person name="Zaremba-Niedzwiedzka K."/>
            <person name="Martijn J."/>
            <person name="Lind A.E."/>
            <person name="van Eijk R."/>
            <person name="Schleper C."/>
            <person name="Guy L."/>
            <person name="Ettema T.J."/>
        </authorList>
    </citation>
    <scope>NUCLEOTIDE SEQUENCE</scope>
</reference>
<name>A0A0F9LVT0_9ZZZZ</name>
<dbReference type="InterPro" id="IPR011049">
    <property type="entry name" value="Serralysin-like_metalloprot_C"/>
</dbReference>
<gene>
    <name evidence="1" type="ORF">LCGC14_1534330</name>
</gene>
<accession>A0A0F9LVT0</accession>
<dbReference type="Gene3D" id="2.150.10.10">
    <property type="entry name" value="Serralysin-like metalloprotease, C-terminal"/>
    <property type="match status" value="1"/>
</dbReference>
<sequence length="465" mass="50860">MNPTGSDVRWVTKVIEKLSQRLRFLETLPRPSSTVVDTFLELGDAPDAYGGYKGFAVVVNPLEDGLQFQPFGGVACVAFTCGPIGWRAVGPAAAGALEPRTLVHEAAFQLSAEGDNRGDYAVDLQQLQFNDTYVAAAPYSAILTNEENKIEDDCDYSVIGGTWNEIRDNSSQNFVYGYGNEVFTNSFGNTVLGGGHSLDDSNYNSVLGKNHDLDGAYNCFIFGEQNDAIQNVNDAPNNSVSGGLFNVLEGDIFACFQFGEDNKMYGLGSAPDEQVWESGQFGFRHYAQNVFTNWQFGQSTKSFLADADASGEYYNGRILNSGDYENDHPSDGTGEVGGFNQDSWFSQSDIITTWNAAWTTERFEFPIIQDSIWTFLIYVSATERGCANSHSWKIEGVVENDGGTTTLLASTVTNIYRDVATKECQVVADDANDRLAIQFRDTAGPDATWTNVQISMFTVEVGAEV</sequence>
<evidence type="ECO:0000313" key="1">
    <source>
        <dbReference type="EMBL" id="KKM61172.1"/>
    </source>
</evidence>
<comment type="caution">
    <text evidence="1">The sequence shown here is derived from an EMBL/GenBank/DDBJ whole genome shotgun (WGS) entry which is preliminary data.</text>
</comment>
<dbReference type="AlphaFoldDB" id="A0A0F9LVT0"/>
<dbReference type="EMBL" id="LAZR01011537">
    <property type="protein sequence ID" value="KKM61172.1"/>
    <property type="molecule type" value="Genomic_DNA"/>
</dbReference>
<proteinExistence type="predicted"/>
<protein>
    <submittedName>
        <fullName evidence="1">Uncharacterized protein</fullName>
    </submittedName>
</protein>